<dbReference type="AlphaFoldDB" id="E3MHY8"/>
<dbReference type="CTD" id="9802878"/>
<dbReference type="Proteomes" id="UP000008281">
    <property type="component" value="Unassembled WGS sequence"/>
</dbReference>
<dbReference type="InterPro" id="IPR012885">
    <property type="entry name" value="F-box_Sdz-33"/>
</dbReference>
<keyword evidence="3" id="KW-1185">Reference proteome</keyword>
<organism evidence="3">
    <name type="scientific">Caenorhabditis remanei</name>
    <name type="common">Caenorhabditis vulgaris</name>
    <dbReference type="NCBI Taxonomy" id="31234"/>
    <lineage>
        <taxon>Eukaryota</taxon>
        <taxon>Metazoa</taxon>
        <taxon>Ecdysozoa</taxon>
        <taxon>Nematoda</taxon>
        <taxon>Chromadorea</taxon>
        <taxon>Rhabditida</taxon>
        <taxon>Rhabditina</taxon>
        <taxon>Rhabditomorpha</taxon>
        <taxon>Rhabditoidea</taxon>
        <taxon>Rhabditidae</taxon>
        <taxon>Peloderinae</taxon>
        <taxon>Caenorhabditis</taxon>
    </lineage>
</organism>
<protein>
    <recommendedName>
        <fullName evidence="1">Sdz-33 F-box domain-containing protein</fullName>
    </recommendedName>
</protein>
<dbReference type="HOGENOM" id="CLU_044397_1_1_1"/>
<evidence type="ECO:0000313" key="2">
    <source>
        <dbReference type="EMBL" id="EFP02253.1"/>
    </source>
</evidence>
<dbReference type="EMBL" id="DS268446">
    <property type="protein sequence ID" value="EFP02253.1"/>
    <property type="molecule type" value="Genomic_DNA"/>
</dbReference>
<dbReference type="PANTHER" id="PTHR21503">
    <property type="entry name" value="F-BOX-CONTAINING HYPOTHETICAL PROTEIN C.ELEGANS"/>
    <property type="match status" value="1"/>
</dbReference>
<gene>
    <name evidence="2" type="ORF">CRE_24953</name>
</gene>
<dbReference type="GeneID" id="9802878"/>
<sequence>MCFWKIGATAASYPCLLCTWNSLLFPPKEKPFPLLRFPTIPLRLITKMMKPEEILNLSICSYRLELFLRASRHRITCCNFHVSDRHLSVSLKIPNSMAMSFKIGEGKKQLNSVDKLGVLCRSLREKKGSFWFNQEFPPDEMLELYKRTISLYSPFLIIWVFYFDSSSPSVDSSCRYLVENLTTMISTNNYDRTTYHRFVFQNGSVTREFLTELMDWIPVTASFAVTADIPADFKHSKAFKYKTVEYKDARWATLDDLKSVNSGCFVNLQFSNFDCHDLNEFLKYWVNCDEAILKKMALKLKEGTVINEIVLTDQLTILLYYVDGLPHFFIKMKKISNEKLVVGHFVVKQDKTVEFNVWPRDKFSEIFEMLELLEKMKELEKELLGIDRGDQPNSSEEIGERNRKSQAITEEVRQLIRQFEELNEYGLIFRYDIFA</sequence>
<dbReference type="eggNOG" id="ENOG502T798">
    <property type="taxonomic scope" value="Eukaryota"/>
</dbReference>
<proteinExistence type="predicted"/>
<name>E3MHY8_CAERE</name>
<dbReference type="InParanoid" id="E3MHY8"/>
<feature type="domain" description="Sdz-33 F-box" evidence="1">
    <location>
        <begin position="240"/>
        <end position="288"/>
    </location>
</feature>
<evidence type="ECO:0000313" key="3">
    <source>
        <dbReference type="Proteomes" id="UP000008281"/>
    </source>
</evidence>
<accession>E3MHY8</accession>
<reference evidence="2" key="1">
    <citation type="submission" date="2007-07" db="EMBL/GenBank/DDBJ databases">
        <title>PCAP assembly of the Caenorhabditis remanei genome.</title>
        <authorList>
            <consortium name="The Caenorhabditis remanei Sequencing Consortium"/>
            <person name="Wilson R.K."/>
        </authorList>
    </citation>
    <scope>NUCLEOTIDE SEQUENCE [LARGE SCALE GENOMIC DNA]</scope>
    <source>
        <strain evidence="2">PB4641</strain>
    </source>
</reference>
<dbReference type="KEGG" id="crq:GCK72_004701"/>
<dbReference type="Pfam" id="PF07735">
    <property type="entry name" value="FBA_2"/>
    <property type="match status" value="1"/>
</dbReference>
<evidence type="ECO:0000259" key="1">
    <source>
        <dbReference type="Pfam" id="PF07735"/>
    </source>
</evidence>
<dbReference type="PANTHER" id="PTHR21503:SF8">
    <property type="entry name" value="F-BOX ASSOCIATED DOMAIN-CONTAINING PROTEIN-RELATED"/>
    <property type="match status" value="1"/>
</dbReference>
<dbReference type="RefSeq" id="XP_003104331.2">
    <property type="nucleotide sequence ID" value="XM_003104283.2"/>
</dbReference>